<dbReference type="InterPro" id="IPR001188">
    <property type="entry name" value="Sperm_putr-bd"/>
</dbReference>
<sequence length="352" mass="40363">MIKSRKFIALLAATIVASSLFVGCNNKTKDSSKKVLNVYNVGDYIDESLLKKFEDKTGIKVNYETYDTNEIMYQKLKGGNSSYDIVVPSDYMVEKMIKEDMLEKIDFNSIENYKNIDDKFKNLSYDPKNEYSVPYMWGTYGILYNKKLVKDPVDSWDILWNEKYKGQIFMLESIRDSMGVALKKLGYSLNTTKDDEINKAKEALIKQKPLVLAYVNDEVKDRMVQEEAALAVVYSGDAVTMKQKNANLEYVIPKEGSNKWFDTLCIPKGAKHKEEAEKFIDFLLDPEVSKQNTEYIGYSTPNKAALDLLDDKVKNDKTAYPSDDVLNKCEVFVDLGDTLKKYDDAWLQVKSK</sequence>
<organism evidence="7 8">
    <name type="scientific">Clostridium manihotivorum</name>
    <dbReference type="NCBI Taxonomy" id="2320868"/>
    <lineage>
        <taxon>Bacteria</taxon>
        <taxon>Bacillati</taxon>
        <taxon>Bacillota</taxon>
        <taxon>Clostridia</taxon>
        <taxon>Eubacteriales</taxon>
        <taxon>Clostridiaceae</taxon>
        <taxon>Clostridium</taxon>
    </lineage>
</organism>
<comment type="subcellular location">
    <subcellularLocation>
        <location evidence="1">Periplasm</location>
    </subcellularLocation>
</comment>
<evidence type="ECO:0000256" key="5">
    <source>
        <dbReference type="PIRSR" id="PIRSR019574-1"/>
    </source>
</evidence>
<evidence type="ECO:0000313" key="7">
    <source>
        <dbReference type="EMBL" id="QAA31878.1"/>
    </source>
</evidence>
<feature type="signal peptide" evidence="6">
    <location>
        <begin position="1"/>
        <end position="22"/>
    </location>
</feature>
<evidence type="ECO:0000256" key="4">
    <source>
        <dbReference type="ARBA" id="ARBA00022764"/>
    </source>
</evidence>
<dbReference type="Gene3D" id="3.40.190.10">
    <property type="entry name" value="Periplasmic binding protein-like II"/>
    <property type="match status" value="2"/>
</dbReference>
<dbReference type="CDD" id="cd13590">
    <property type="entry name" value="PBP2_PotD_PotF_like"/>
    <property type="match status" value="1"/>
</dbReference>
<dbReference type="RefSeq" id="WP_128212672.1">
    <property type="nucleotide sequence ID" value="NZ_CP025746.1"/>
</dbReference>
<evidence type="ECO:0000256" key="3">
    <source>
        <dbReference type="ARBA" id="ARBA00022729"/>
    </source>
</evidence>
<dbReference type="Proteomes" id="UP000286268">
    <property type="component" value="Chromosome"/>
</dbReference>
<reference evidence="7 8" key="1">
    <citation type="submission" date="2018-01" db="EMBL/GenBank/DDBJ databases">
        <title>Genome Sequencing and Assembly of Anaerobacter polyendosporus strain CT4.</title>
        <authorList>
            <person name="Tachaapaikoon C."/>
            <person name="Sutheeworapong S."/>
            <person name="Jenjaroenpun P."/>
            <person name="Wongsurawat T."/>
            <person name="Nookeaw I."/>
            <person name="Cheawchanlertfa P."/>
            <person name="Kosugi A."/>
            <person name="Cheevadhanarak S."/>
            <person name="Ratanakhanokchai K."/>
        </authorList>
    </citation>
    <scope>NUCLEOTIDE SEQUENCE [LARGE SCALE GENOMIC DNA]</scope>
    <source>
        <strain evidence="7 8">CT4</strain>
    </source>
</reference>
<keyword evidence="4" id="KW-0574">Periplasm</keyword>
<proteinExistence type="predicted"/>
<dbReference type="PANTHER" id="PTHR30222">
    <property type="entry name" value="SPERMIDINE/PUTRESCINE-BINDING PERIPLASMIC PROTEIN"/>
    <property type="match status" value="1"/>
</dbReference>
<dbReference type="InterPro" id="IPR006059">
    <property type="entry name" value="SBP"/>
</dbReference>
<keyword evidence="2" id="KW-0813">Transport</keyword>
<dbReference type="GO" id="GO:0015846">
    <property type="term" value="P:polyamine transport"/>
    <property type="evidence" value="ECO:0007669"/>
    <property type="project" value="InterPro"/>
</dbReference>
<dbReference type="SUPFAM" id="SSF53850">
    <property type="entry name" value="Periplasmic binding protein-like II"/>
    <property type="match status" value="1"/>
</dbReference>
<dbReference type="EMBL" id="CP025746">
    <property type="protein sequence ID" value="QAA31878.1"/>
    <property type="molecule type" value="Genomic_DNA"/>
</dbReference>
<evidence type="ECO:0000256" key="6">
    <source>
        <dbReference type="SAM" id="SignalP"/>
    </source>
</evidence>
<feature type="chain" id="PRO_5038707359" evidence="6">
    <location>
        <begin position="23"/>
        <end position="352"/>
    </location>
</feature>
<evidence type="ECO:0000256" key="1">
    <source>
        <dbReference type="ARBA" id="ARBA00004418"/>
    </source>
</evidence>
<keyword evidence="8" id="KW-1185">Reference proteome</keyword>
<dbReference type="PROSITE" id="PS51257">
    <property type="entry name" value="PROKAR_LIPOPROTEIN"/>
    <property type="match status" value="1"/>
</dbReference>
<dbReference type="KEGG" id="cmah:C1I91_09580"/>
<dbReference type="AlphaFoldDB" id="A0A3R5U8K6"/>
<evidence type="ECO:0000313" key="8">
    <source>
        <dbReference type="Proteomes" id="UP000286268"/>
    </source>
</evidence>
<dbReference type="PANTHER" id="PTHR30222:SF17">
    <property type="entry name" value="SPERMIDINE_PUTRESCINE-BINDING PERIPLASMIC PROTEIN"/>
    <property type="match status" value="1"/>
</dbReference>
<feature type="binding site" evidence="5">
    <location>
        <position position="91"/>
    </location>
    <ligand>
        <name>spermidine</name>
        <dbReference type="ChEBI" id="CHEBI:57834"/>
    </ligand>
</feature>
<dbReference type="GO" id="GO:0019808">
    <property type="term" value="F:polyamine binding"/>
    <property type="evidence" value="ECO:0007669"/>
    <property type="project" value="InterPro"/>
</dbReference>
<name>A0A3R5U8K6_9CLOT</name>
<gene>
    <name evidence="7" type="ORF">C1I91_09580</name>
</gene>
<dbReference type="PIRSF" id="PIRSF019574">
    <property type="entry name" value="Periplasmic_polyamine_BP"/>
    <property type="match status" value="1"/>
</dbReference>
<keyword evidence="3 6" id="KW-0732">Signal</keyword>
<accession>A0A3R5U8K6</accession>
<protein>
    <submittedName>
        <fullName evidence="7">Spermidine/putrescine ABC transporter substrate-binding protein</fullName>
    </submittedName>
</protein>
<dbReference type="Pfam" id="PF13416">
    <property type="entry name" value="SBP_bac_8"/>
    <property type="match status" value="1"/>
</dbReference>
<dbReference type="GO" id="GO:0042597">
    <property type="term" value="C:periplasmic space"/>
    <property type="evidence" value="ECO:0007669"/>
    <property type="project" value="UniProtKB-SubCell"/>
</dbReference>
<dbReference type="PRINTS" id="PR00909">
    <property type="entry name" value="SPERMDNBNDNG"/>
</dbReference>
<evidence type="ECO:0000256" key="2">
    <source>
        <dbReference type="ARBA" id="ARBA00022448"/>
    </source>
</evidence>
<dbReference type="OrthoDB" id="9769319at2"/>